<feature type="compositionally biased region" description="Low complexity" evidence="11">
    <location>
        <begin position="141"/>
        <end position="150"/>
    </location>
</feature>
<evidence type="ECO:0000256" key="7">
    <source>
        <dbReference type="ARBA" id="ARBA00022801"/>
    </source>
</evidence>
<feature type="compositionally biased region" description="Basic and acidic residues" evidence="11">
    <location>
        <begin position="638"/>
        <end position="655"/>
    </location>
</feature>
<dbReference type="Proteomes" id="UP001556367">
    <property type="component" value="Unassembled WGS sequence"/>
</dbReference>
<evidence type="ECO:0000256" key="4">
    <source>
        <dbReference type="ARBA" id="ARBA00022722"/>
    </source>
</evidence>
<feature type="region of interest" description="Disordered" evidence="11">
    <location>
        <begin position="110"/>
        <end position="151"/>
    </location>
</feature>
<dbReference type="InterPro" id="IPR047139">
    <property type="entry name" value="ANKZ1/VMS1"/>
</dbReference>
<evidence type="ECO:0000256" key="3">
    <source>
        <dbReference type="ARBA" id="ARBA00022490"/>
    </source>
</evidence>
<feature type="compositionally biased region" description="Pro residues" evidence="11">
    <location>
        <begin position="38"/>
        <end position="47"/>
    </location>
</feature>
<feature type="region of interest" description="Disordered" evidence="11">
    <location>
        <begin position="31"/>
        <end position="55"/>
    </location>
</feature>
<keyword evidence="4 10" id="KW-0540">Nuclease</keyword>
<keyword evidence="3 10" id="KW-0963">Cytoplasm</keyword>
<evidence type="ECO:0000313" key="14">
    <source>
        <dbReference type="Proteomes" id="UP001556367"/>
    </source>
</evidence>
<keyword evidence="6 10" id="KW-0255">Endonuclease</keyword>
<evidence type="ECO:0000313" key="13">
    <source>
        <dbReference type="EMBL" id="KAL0953499.1"/>
    </source>
</evidence>
<keyword evidence="7 10" id="KW-0378">Hydrolase</keyword>
<keyword evidence="14" id="KW-1185">Reference proteome</keyword>
<evidence type="ECO:0000256" key="6">
    <source>
        <dbReference type="ARBA" id="ARBA00022759"/>
    </source>
</evidence>
<feature type="compositionally biased region" description="Acidic residues" evidence="11">
    <location>
        <begin position="117"/>
        <end position="128"/>
    </location>
</feature>
<evidence type="ECO:0000256" key="1">
    <source>
        <dbReference type="ARBA" id="ARBA00004496"/>
    </source>
</evidence>
<feature type="domain" description="VLRF1" evidence="12">
    <location>
        <begin position="197"/>
        <end position="362"/>
    </location>
</feature>
<dbReference type="PROSITE" id="PS52044">
    <property type="entry name" value="VLRF1"/>
    <property type="match status" value="1"/>
</dbReference>
<dbReference type="EMBL" id="JASNQZ010000008">
    <property type="protein sequence ID" value="KAL0953499.1"/>
    <property type="molecule type" value="Genomic_DNA"/>
</dbReference>
<evidence type="ECO:0000256" key="9">
    <source>
        <dbReference type="ARBA" id="ARBA00023054"/>
    </source>
</evidence>
<keyword evidence="9" id="KW-0175">Coiled coil</keyword>
<dbReference type="PANTHER" id="PTHR16036">
    <property type="entry name" value="ANKYRIN REPEAT AND ZINC FINGER DOMAIN-CONTAINING PROTEIN 1"/>
    <property type="match status" value="1"/>
</dbReference>
<comment type="subcellular location">
    <subcellularLocation>
        <location evidence="1">Cytoplasm</location>
    </subcellularLocation>
</comment>
<feature type="compositionally biased region" description="Basic and acidic residues" evidence="11">
    <location>
        <begin position="579"/>
        <end position="599"/>
    </location>
</feature>
<organism evidence="13 14">
    <name type="scientific">Hohenbuehelia grisea</name>
    <dbReference type="NCBI Taxonomy" id="104357"/>
    <lineage>
        <taxon>Eukaryota</taxon>
        <taxon>Fungi</taxon>
        <taxon>Dikarya</taxon>
        <taxon>Basidiomycota</taxon>
        <taxon>Agaricomycotina</taxon>
        <taxon>Agaricomycetes</taxon>
        <taxon>Agaricomycetidae</taxon>
        <taxon>Agaricales</taxon>
        <taxon>Pleurotineae</taxon>
        <taxon>Pleurotaceae</taxon>
        <taxon>Hohenbuehelia</taxon>
    </lineage>
</organism>
<comment type="caution">
    <text evidence="13">The sequence shown here is derived from an EMBL/GenBank/DDBJ whole genome shotgun (WGS) entry which is preliminary data.</text>
</comment>
<dbReference type="PANTHER" id="PTHR16036:SF2">
    <property type="entry name" value="TRNA ENDONUCLEASE ANKZF1"/>
    <property type="match status" value="1"/>
</dbReference>
<dbReference type="InterPro" id="IPR041175">
    <property type="entry name" value="VLRF1/Vms1"/>
</dbReference>
<feature type="compositionally biased region" description="Basic and acidic residues" evidence="11">
    <location>
        <begin position="396"/>
        <end position="408"/>
    </location>
</feature>
<feature type="compositionally biased region" description="Pro residues" evidence="11">
    <location>
        <begin position="385"/>
        <end position="395"/>
    </location>
</feature>
<feature type="region of interest" description="Disordered" evidence="11">
    <location>
        <begin position="382"/>
        <end position="408"/>
    </location>
</feature>
<gene>
    <name evidence="13" type="ORF">HGRIS_004726</name>
</gene>
<accession>A0ABR3JCY6</accession>
<feature type="active site" evidence="10">
    <location>
        <position position="264"/>
    </location>
</feature>
<evidence type="ECO:0000256" key="10">
    <source>
        <dbReference type="PROSITE-ProRule" id="PRU01389"/>
    </source>
</evidence>
<dbReference type="Pfam" id="PF18826">
    <property type="entry name" value="bVLRF1"/>
    <property type="match status" value="1"/>
</dbReference>
<evidence type="ECO:0000256" key="8">
    <source>
        <dbReference type="ARBA" id="ARBA00023043"/>
    </source>
</evidence>
<feature type="region of interest" description="Disordered" evidence="11">
    <location>
        <begin position="560"/>
        <end position="661"/>
    </location>
</feature>
<feature type="region of interest" description="Disordered" evidence="11">
    <location>
        <begin position="219"/>
        <end position="278"/>
    </location>
</feature>
<feature type="compositionally biased region" description="Basic residues" evidence="11">
    <location>
        <begin position="249"/>
        <end position="260"/>
    </location>
</feature>
<proteinExistence type="inferred from homology"/>
<protein>
    <recommendedName>
        <fullName evidence="12">VLRF1 domain-containing protein</fullName>
    </recommendedName>
</protein>
<evidence type="ECO:0000256" key="5">
    <source>
        <dbReference type="ARBA" id="ARBA00022737"/>
    </source>
</evidence>
<name>A0ABR3JCY6_9AGAR</name>
<comment type="domain">
    <text evidence="10">The VLRF1 domain mediates binding to the 60S ribosomal subunit.</text>
</comment>
<reference evidence="14" key="1">
    <citation type="submission" date="2024-06" db="EMBL/GenBank/DDBJ databases">
        <title>Multi-omics analyses provide insights into the biosynthesis of the anticancer antibiotic pleurotin in Hohenbuehelia grisea.</title>
        <authorList>
            <person name="Weaver J.A."/>
            <person name="Alberti F."/>
        </authorList>
    </citation>
    <scope>NUCLEOTIDE SEQUENCE [LARGE SCALE GENOMIC DNA]</scope>
    <source>
        <strain evidence="14">T-177</strain>
    </source>
</reference>
<comment type="similarity">
    <text evidence="2 10">Belongs to the ANKZF1/VMS1 family.</text>
</comment>
<evidence type="ECO:0000256" key="2">
    <source>
        <dbReference type="ARBA" id="ARBA00009262"/>
    </source>
</evidence>
<keyword evidence="5" id="KW-0677">Repeat</keyword>
<evidence type="ECO:0000256" key="11">
    <source>
        <dbReference type="SAM" id="MobiDB-lite"/>
    </source>
</evidence>
<keyword evidence="8" id="KW-0040">ANK repeat</keyword>
<sequence>MSANAFHNTSHYHVYSLPASLLDTLVPRNLVNQTPPRAESPPPPPQQVPSASTGTQSCNVCLGAAFPDVESQRNHFRSDWHRYNVKLRMNGAQQVSEADFAQLVDNLEESISGSGESSEESDDGDSDAVETLMRKAKRASRSPSPTSAARGLPQTAVTWFHSPPATQIGVYRALFSKDAELSDYVAQLRDMQYGGEEGRTWAMFMVAGGHFAGAVVRVSRPDDEEEEEEPQNKKKPKRPKPDTEVLLHKTFHRYTTRRKQGGSQSTNDNAKGPAKSAGALLRRYGEQSLREDIRNLINDWAEEINGCERIFIRASTSNRKIFMDYDDCIITKGDERLRTFPFPTRRPTQSELSRCLLELTRVKVSHLTEDALRAQDEAYLASLPKPKPTPASKPEPVPEKPKVSALSKEEEHLREKWSRLLEMIHKGRLEPLKAFWEREGVGLGGIDTIIPEWTNERWATILQVATHAGHEDMVMWLLEGARANPTVEVPSARTAEEEAEDDGNRSDASDAPAAATKGSRRSAYDLARTKGVRNAYRRCAAEHPEWWDWLGAAHVPSALSKEMEEEQEGKKKLRRKGLKDRVKEREAREKEKEKERPPAVEEPVAQPLKPNPQDLTGPRRLGGSSGASEGVAGLTPEMRAKVERERRARAAEARLKALGRS</sequence>
<feature type="region of interest" description="Disordered" evidence="11">
    <location>
        <begin position="487"/>
        <end position="522"/>
    </location>
</feature>
<evidence type="ECO:0000259" key="12">
    <source>
        <dbReference type="PROSITE" id="PS52044"/>
    </source>
</evidence>